<reference evidence="8" key="1">
    <citation type="submission" date="2015-05" db="EMBL/GenBank/DDBJ databases">
        <title>Draft genome sequencing of a biphenyl-degrading bacterium, Pseudomonas balearica KF707 (=NBRC110670).</title>
        <authorList>
            <person name="Kimura N."/>
            <person name="Hirose J."/>
            <person name="Watanabe T."/>
            <person name="Suenaga H."/>
            <person name="Fujihara H."/>
            <person name="Noguchi M."/>
            <person name="Hashimoto M."/>
            <person name="Shimodaira J."/>
            <person name="Tsuchikane K."/>
            <person name="Hosoyama A."/>
            <person name="Yamazoe A."/>
            <person name="Fujita N."/>
            <person name="Furukawa K."/>
        </authorList>
    </citation>
    <scope>NUCLEOTIDE SEQUENCE [LARGE SCALE GENOMIC DNA]</scope>
    <source>
        <strain evidence="8">DSM 10086 / NBRC 110670 / KF707</strain>
    </source>
</reference>
<comment type="subcellular location">
    <subcellularLocation>
        <location evidence="1">Cytoplasm</location>
    </subcellularLocation>
</comment>
<sequence>MIQDPSQEDGGSRFLQTPLFSPHNQLFLLNDLDAIRERVGGVFKPHELTPLRAGDAVSAQMHHVSRGRLSLNRLEYGATVDIDPGRLEDFYLVQVPIHGRARIDCDGHRFISSPERASLISPSLPVRMRWEHDAPQLALRIDQDEIRHHCAQHLGHPLEGPLEFHPELDLGSPGGRYFLQLLEMLVEAIAQPGHPIHQPLVLKQFESVLLNALIYGQPHNLKARMEGEGRGKVISPHFVRRTEEYLRAHAHEPLTIEQLAEHAGVSVRTLFAGFREFCNTSPMAYLRNLRLERVHQELTQDSQVSVTDVAFKWGFAHLGRFAQEYKRRYGCLPSETRRYRNE</sequence>
<dbReference type="Proteomes" id="UP000218554">
    <property type="component" value="Chromosome"/>
</dbReference>
<dbReference type="InterPro" id="IPR009057">
    <property type="entry name" value="Homeodomain-like_sf"/>
</dbReference>
<keyword evidence="3" id="KW-0238">DNA-binding</keyword>
<evidence type="ECO:0000259" key="6">
    <source>
        <dbReference type="PROSITE" id="PS01124"/>
    </source>
</evidence>
<evidence type="ECO:0000313" key="7">
    <source>
        <dbReference type="EMBL" id="BAU73143.1"/>
    </source>
</evidence>
<dbReference type="PROSITE" id="PS00041">
    <property type="entry name" value="HTH_ARAC_FAMILY_1"/>
    <property type="match status" value="1"/>
</dbReference>
<feature type="domain" description="HTH araC/xylS-type" evidence="6">
    <location>
        <begin position="240"/>
        <end position="339"/>
    </location>
</feature>
<keyword evidence="2" id="KW-0805">Transcription regulation</keyword>
<dbReference type="Pfam" id="PF14525">
    <property type="entry name" value="AraC_binding_2"/>
    <property type="match status" value="1"/>
</dbReference>
<dbReference type="AlphaFoldDB" id="A0AAD1BZJ4"/>
<dbReference type="PROSITE" id="PS01124">
    <property type="entry name" value="HTH_ARAC_FAMILY_2"/>
    <property type="match status" value="1"/>
</dbReference>
<dbReference type="SMART" id="SM00342">
    <property type="entry name" value="HTH_ARAC"/>
    <property type="match status" value="1"/>
</dbReference>
<name>A0AAD1BZJ4_METFU</name>
<dbReference type="PANTHER" id="PTHR46796:SF12">
    <property type="entry name" value="HTH-TYPE DNA-BINDING TRANSCRIPTIONAL ACTIVATOR EUTR"/>
    <property type="match status" value="1"/>
</dbReference>
<evidence type="ECO:0000256" key="5">
    <source>
        <dbReference type="ARBA" id="ARBA00037345"/>
    </source>
</evidence>
<proteinExistence type="predicted"/>
<gene>
    <name evidence="7" type="ORF">KF707C_14550</name>
</gene>
<evidence type="ECO:0000256" key="2">
    <source>
        <dbReference type="ARBA" id="ARBA00023015"/>
    </source>
</evidence>
<dbReference type="PRINTS" id="PR00032">
    <property type="entry name" value="HTHARAC"/>
</dbReference>
<dbReference type="GO" id="GO:0003700">
    <property type="term" value="F:DNA-binding transcription factor activity"/>
    <property type="evidence" value="ECO:0007669"/>
    <property type="project" value="InterPro"/>
</dbReference>
<dbReference type="SUPFAM" id="SSF46689">
    <property type="entry name" value="Homeodomain-like"/>
    <property type="match status" value="2"/>
</dbReference>
<dbReference type="InterPro" id="IPR018060">
    <property type="entry name" value="HTH_AraC"/>
</dbReference>
<dbReference type="Gene3D" id="1.10.10.60">
    <property type="entry name" value="Homeodomain-like"/>
    <property type="match status" value="1"/>
</dbReference>
<dbReference type="InterPro" id="IPR050204">
    <property type="entry name" value="AraC_XylS_family_regulators"/>
</dbReference>
<protein>
    <submittedName>
        <fullName evidence="7">BenABC operon transcriptional activator BenR</fullName>
    </submittedName>
</protein>
<dbReference type="EMBL" id="AP014862">
    <property type="protein sequence ID" value="BAU73143.1"/>
    <property type="molecule type" value="Genomic_DNA"/>
</dbReference>
<dbReference type="PANTHER" id="PTHR46796">
    <property type="entry name" value="HTH-TYPE TRANSCRIPTIONAL ACTIVATOR RHAS-RELATED"/>
    <property type="match status" value="1"/>
</dbReference>
<dbReference type="GO" id="GO:0043565">
    <property type="term" value="F:sequence-specific DNA binding"/>
    <property type="evidence" value="ECO:0007669"/>
    <property type="project" value="InterPro"/>
</dbReference>
<dbReference type="InterPro" id="IPR035418">
    <property type="entry name" value="AraC-bd_2"/>
</dbReference>
<keyword evidence="8" id="KW-1185">Reference proteome</keyword>
<dbReference type="InterPro" id="IPR018062">
    <property type="entry name" value="HTH_AraC-typ_CS"/>
</dbReference>
<reference evidence="7 8" key="2">
    <citation type="journal article" date="2017" name="Int. J. Syst. Evol. Microbiol.">
        <title>Pseudomonas furukawaii sp. nov., a polychlorinated biphenyl-degrading bacterium isolated from biphenyl-contaminated soil in Japan.</title>
        <authorList>
            <person name="Kimura N."/>
            <person name="Watanabe T."/>
            <person name="Suenaga H."/>
            <person name="Fujihara H."/>
            <person name="Futagami T."/>
            <person name="Goto M."/>
            <person name="Hanada S."/>
            <person name="Hirose J."/>
        </authorList>
    </citation>
    <scope>NUCLEOTIDE SEQUENCE [LARGE SCALE GENOMIC DNA]</scope>
    <source>
        <strain evidence="8">DSM 10086 / NBRC 110670 / KF707</strain>
    </source>
</reference>
<dbReference type="InterPro" id="IPR020449">
    <property type="entry name" value="Tscrpt_reg_AraC-type_HTH"/>
</dbReference>
<organism evidence="7 8">
    <name type="scientific">Metapseudomonas furukawaii</name>
    <name type="common">Pseudomonas furukawaii</name>
    <dbReference type="NCBI Taxonomy" id="1149133"/>
    <lineage>
        <taxon>Bacteria</taxon>
        <taxon>Pseudomonadati</taxon>
        <taxon>Pseudomonadota</taxon>
        <taxon>Gammaproteobacteria</taxon>
        <taxon>Pseudomonadales</taxon>
        <taxon>Pseudomonadaceae</taxon>
        <taxon>Metapseudomonas</taxon>
    </lineage>
</organism>
<evidence type="ECO:0000256" key="3">
    <source>
        <dbReference type="ARBA" id="ARBA00023125"/>
    </source>
</evidence>
<dbReference type="KEGG" id="pfuw:KF707C_14550"/>
<comment type="function">
    <text evidence="5">Regulatory protein of the TOL plasmid xyl operons. XylS activates the xylXYZLTEGFJQKIH operon required for the degradation of toluene, m-xylene and p-xylene.</text>
</comment>
<dbReference type="Pfam" id="PF12833">
    <property type="entry name" value="HTH_18"/>
    <property type="match status" value="1"/>
</dbReference>
<evidence type="ECO:0000313" key="8">
    <source>
        <dbReference type="Proteomes" id="UP000218554"/>
    </source>
</evidence>
<dbReference type="RefSeq" id="WP_003451800.1">
    <property type="nucleotide sequence ID" value="NZ_AJMR01000141.1"/>
</dbReference>
<keyword evidence="4" id="KW-0804">Transcription</keyword>
<dbReference type="GO" id="GO:0009893">
    <property type="term" value="P:positive regulation of metabolic process"/>
    <property type="evidence" value="ECO:0007669"/>
    <property type="project" value="UniProtKB-ARBA"/>
</dbReference>
<accession>A0AAD1BZJ4</accession>
<evidence type="ECO:0000256" key="1">
    <source>
        <dbReference type="ARBA" id="ARBA00004496"/>
    </source>
</evidence>
<evidence type="ECO:0000256" key="4">
    <source>
        <dbReference type="ARBA" id="ARBA00023163"/>
    </source>
</evidence>
<dbReference type="GO" id="GO:0005737">
    <property type="term" value="C:cytoplasm"/>
    <property type="evidence" value="ECO:0007669"/>
    <property type="project" value="UniProtKB-SubCell"/>
</dbReference>